<organism evidence="1 2">
    <name type="scientific">Rickettsia bellii str. RML An4</name>
    <dbReference type="NCBI Taxonomy" id="1359193"/>
    <lineage>
        <taxon>Bacteria</taxon>
        <taxon>Pseudomonadati</taxon>
        <taxon>Pseudomonadota</taxon>
        <taxon>Alphaproteobacteria</taxon>
        <taxon>Rickettsiales</taxon>
        <taxon>Rickettsiaceae</taxon>
        <taxon>Rickettsieae</taxon>
        <taxon>Rickettsia</taxon>
        <taxon>belli group</taxon>
    </lineage>
</organism>
<keyword evidence="2" id="KW-1185">Reference proteome</keyword>
<evidence type="ECO:0000313" key="2">
    <source>
        <dbReference type="Proteomes" id="UP000033661"/>
    </source>
</evidence>
<dbReference type="Proteomes" id="UP000033661">
    <property type="component" value="Unassembled WGS sequence"/>
</dbReference>
<sequence>MTTTFQLIQESNFTEAVKELTRENVNERGDIVFTLNFNNKQFSYAAKNVNTLEALCFMNSVLSLTSTSQQQLKDRLNILKSCIKTAYNKMHEYDNAIWNGRDDNNNSTAIWLAWGGVSEKLKDLLDKHPNLIEDEQELLSVMLLM</sequence>
<comment type="caution">
    <text evidence="1">The sequence shown here is derived from an EMBL/GenBank/DDBJ whole genome shotgun (WGS) entry which is preliminary data.</text>
</comment>
<gene>
    <name evidence="1" type="ORF">RBEAN4_1119</name>
</gene>
<evidence type="ECO:0000313" key="1">
    <source>
        <dbReference type="EMBL" id="KJV90117.1"/>
    </source>
</evidence>
<dbReference type="PATRIC" id="fig|1359193.3.peg.1081"/>
<protein>
    <submittedName>
        <fullName evidence="1">Uncharacterized protein</fullName>
    </submittedName>
</protein>
<reference evidence="1 2" key="1">
    <citation type="submission" date="2015-02" db="EMBL/GenBank/DDBJ databases">
        <title>Genome Sequencing of Rickettsiales.</title>
        <authorList>
            <person name="Daugherty S.C."/>
            <person name="Su Q."/>
            <person name="Abolude K."/>
            <person name="Beier-Sexton M."/>
            <person name="Carlyon J.A."/>
            <person name="Carter R."/>
            <person name="Day N.P."/>
            <person name="Dumler S.J."/>
            <person name="Dyachenko V."/>
            <person name="Godinez A."/>
            <person name="Kurtti T.J."/>
            <person name="Lichay M."/>
            <person name="Mullins K.E."/>
            <person name="Ott S."/>
            <person name="Pappas-Brown V."/>
            <person name="Paris D.H."/>
            <person name="Patel P."/>
            <person name="Richards A.L."/>
            <person name="Sadzewicz L."/>
            <person name="Sears K."/>
            <person name="Seidman D."/>
            <person name="Sengamalay N."/>
            <person name="Stenos J."/>
            <person name="Tallon L.J."/>
            <person name="Vincent G."/>
            <person name="Fraser C.M."/>
            <person name="Munderloh U."/>
            <person name="Dunning-Hotopp J.C."/>
        </authorList>
    </citation>
    <scope>NUCLEOTIDE SEQUENCE [LARGE SCALE GENOMIC DNA]</scope>
    <source>
        <strain evidence="1 2">RML An4</strain>
    </source>
</reference>
<dbReference type="AlphaFoldDB" id="A0A0F3QCZ3"/>
<dbReference type="RefSeq" id="WP_231289182.1">
    <property type="nucleotide sequence ID" value="NZ_LAOI01000001.1"/>
</dbReference>
<name>A0A0F3QCZ3_RICBE</name>
<dbReference type="EMBL" id="LAOI01000001">
    <property type="protein sequence ID" value="KJV90117.1"/>
    <property type="molecule type" value="Genomic_DNA"/>
</dbReference>
<accession>A0A0F3QCZ3</accession>
<proteinExistence type="predicted"/>